<evidence type="ECO:0000259" key="8">
    <source>
        <dbReference type="PROSITE" id="PS51352"/>
    </source>
</evidence>
<evidence type="ECO:0000256" key="5">
    <source>
        <dbReference type="ARBA" id="ARBA00023284"/>
    </source>
</evidence>
<dbReference type="SUPFAM" id="SSF52833">
    <property type="entry name" value="Thioredoxin-like"/>
    <property type="match status" value="1"/>
</dbReference>
<reference evidence="9" key="1">
    <citation type="submission" date="2024-06" db="EMBL/GenBank/DDBJ databases">
        <authorList>
            <consortium name="consrtm"/>
            <person name="Uemura M."/>
            <person name="Terahara T."/>
        </authorList>
    </citation>
    <scope>NUCLEOTIDE SEQUENCE</scope>
    <source>
        <strain evidence="9">KM77-8</strain>
    </source>
</reference>
<evidence type="ECO:0000256" key="3">
    <source>
        <dbReference type="ARBA" id="ARBA00022982"/>
    </source>
</evidence>
<reference evidence="9" key="2">
    <citation type="submission" date="2024-07" db="EMBL/GenBank/DDBJ databases">
        <title>Streptomyces haneummycinica sp. nov., a new antibiotic-producing actinobacterium isolated from marine sediment.</title>
        <authorList>
            <person name="Uemura M."/>
            <person name="Hamada M."/>
            <person name="Hirano S."/>
            <person name="Kobayashi K."/>
            <person name="Ohshiro T."/>
            <person name="Kobayashi T."/>
            <person name="Terahara T."/>
        </authorList>
    </citation>
    <scope>NUCLEOTIDE SEQUENCE</scope>
    <source>
        <strain evidence="9">KM77-8</strain>
    </source>
</reference>
<dbReference type="InterPro" id="IPR036249">
    <property type="entry name" value="Thioredoxin-like_sf"/>
</dbReference>
<evidence type="ECO:0000256" key="1">
    <source>
        <dbReference type="ARBA" id="ARBA00008987"/>
    </source>
</evidence>
<dbReference type="Pfam" id="PF00085">
    <property type="entry name" value="Thioredoxin"/>
    <property type="match status" value="1"/>
</dbReference>
<evidence type="ECO:0000256" key="2">
    <source>
        <dbReference type="ARBA" id="ARBA00022448"/>
    </source>
</evidence>
<feature type="region of interest" description="Disordered" evidence="7">
    <location>
        <begin position="82"/>
        <end position="114"/>
    </location>
</feature>
<dbReference type="AlphaFoldDB" id="A0AAT9I0P7"/>
<dbReference type="EMBL" id="AP035768">
    <property type="protein sequence ID" value="BFO22999.1"/>
    <property type="molecule type" value="Genomic_DNA"/>
</dbReference>
<accession>A0AAT9I0P7</accession>
<dbReference type="InterPro" id="IPR017937">
    <property type="entry name" value="Thioredoxin_CS"/>
</dbReference>
<name>A0AAT9I0P7_9ACTN</name>
<protein>
    <recommendedName>
        <fullName evidence="6">Thioredoxin</fullName>
    </recommendedName>
</protein>
<keyword evidence="2" id="KW-0813">Transport</keyword>
<gene>
    <name evidence="9" type="ORF">SHKM778_93870</name>
</gene>
<dbReference type="GO" id="GO:0005829">
    <property type="term" value="C:cytosol"/>
    <property type="evidence" value="ECO:0007669"/>
    <property type="project" value="TreeGrafter"/>
</dbReference>
<dbReference type="InterPro" id="IPR005746">
    <property type="entry name" value="Thioredoxin"/>
</dbReference>
<dbReference type="PROSITE" id="PS51352">
    <property type="entry name" value="THIOREDOXIN_2"/>
    <property type="match status" value="1"/>
</dbReference>
<evidence type="ECO:0000313" key="9">
    <source>
        <dbReference type="EMBL" id="BFO22999.1"/>
    </source>
</evidence>
<dbReference type="PRINTS" id="PR00421">
    <property type="entry name" value="THIOREDOXIN"/>
</dbReference>
<feature type="compositionally biased region" description="Low complexity" evidence="7">
    <location>
        <begin position="85"/>
        <end position="114"/>
    </location>
</feature>
<keyword evidence="4" id="KW-1015">Disulfide bond</keyword>
<evidence type="ECO:0000256" key="7">
    <source>
        <dbReference type="SAM" id="MobiDB-lite"/>
    </source>
</evidence>
<dbReference type="PANTHER" id="PTHR45663:SF11">
    <property type="entry name" value="GEO12009P1"/>
    <property type="match status" value="1"/>
</dbReference>
<dbReference type="PANTHER" id="PTHR45663">
    <property type="entry name" value="GEO12009P1"/>
    <property type="match status" value="1"/>
</dbReference>
<organism evidence="9">
    <name type="scientific">Streptomyces haneummycinicus</name>
    <dbReference type="NCBI Taxonomy" id="3074435"/>
    <lineage>
        <taxon>Bacteria</taxon>
        <taxon>Bacillati</taxon>
        <taxon>Actinomycetota</taxon>
        <taxon>Actinomycetes</taxon>
        <taxon>Kitasatosporales</taxon>
        <taxon>Streptomycetaceae</taxon>
        <taxon>Streptomyces</taxon>
    </lineage>
</organism>
<dbReference type="PROSITE" id="PS00194">
    <property type="entry name" value="THIOREDOXIN_1"/>
    <property type="match status" value="1"/>
</dbReference>
<dbReference type="InterPro" id="IPR013766">
    <property type="entry name" value="Thioredoxin_domain"/>
</dbReference>
<feature type="domain" description="Thioredoxin" evidence="8">
    <location>
        <begin position="1"/>
        <end position="114"/>
    </location>
</feature>
<dbReference type="Gene3D" id="3.40.30.10">
    <property type="entry name" value="Glutaredoxin"/>
    <property type="match status" value="1"/>
</dbReference>
<dbReference type="NCBIfam" id="TIGR01068">
    <property type="entry name" value="thioredoxin"/>
    <property type="match status" value="1"/>
</dbReference>
<evidence type="ECO:0000256" key="6">
    <source>
        <dbReference type="NCBIfam" id="TIGR01068"/>
    </source>
</evidence>
<proteinExistence type="inferred from homology"/>
<dbReference type="CDD" id="cd02947">
    <property type="entry name" value="TRX_family"/>
    <property type="match status" value="1"/>
</dbReference>
<dbReference type="FunFam" id="3.40.30.10:FF:000001">
    <property type="entry name" value="Thioredoxin"/>
    <property type="match status" value="1"/>
</dbReference>
<evidence type="ECO:0000256" key="4">
    <source>
        <dbReference type="ARBA" id="ARBA00023157"/>
    </source>
</evidence>
<keyword evidence="3" id="KW-0249">Electron transport</keyword>
<dbReference type="GO" id="GO:0015035">
    <property type="term" value="F:protein-disulfide reductase activity"/>
    <property type="evidence" value="ECO:0007669"/>
    <property type="project" value="UniProtKB-UniRule"/>
</dbReference>
<comment type="similarity">
    <text evidence="1">Belongs to the thioredoxin family.</text>
</comment>
<sequence>MAGTLKHVTDESFEQDVLKSDKPVLVDFWAAWCGPCRQIAPSLEAIAAEYGDKIEIVKLNIDENPGTAAKYGVMSIPTLNVYQGARSPRPSSAPSRRPRSSATSRSSSASPSDS</sequence>
<keyword evidence="5" id="KW-0676">Redox-active center</keyword>
<dbReference type="GO" id="GO:0045454">
    <property type="term" value="P:cell redox homeostasis"/>
    <property type="evidence" value="ECO:0007669"/>
    <property type="project" value="TreeGrafter"/>
</dbReference>